<dbReference type="AlphaFoldDB" id="A0A1E5VFI6"/>
<reference evidence="1 2" key="1">
    <citation type="submission" date="2016-09" db="EMBL/GenBank/DDBJ databases">
        <title>The draft genome of Dichanthelium oligosanthes: A C3 panicoid grass species.</title>
        <authorList>
            <person name="Studer A.J."/>
            <person name="Schnable J.C."/>
            <person name="Brutnell T.P."/>
        </authorList>
    </citation>
    <scope>NUCLEOTIDE SEQUENCE [LARGE SCALE GENOMIC DNA]</scope>
    <source>
        <strain evidence="2">cv. Kellogg 1175</strain>
        <tissue evidence="1">Leaf</tissue>
    </source>
</reference>
<evidence type="ECO:0000313" key="1">
    <source>
        <dbReference type="EMBL" id="OEL23794.1"/>
    </source>
</evidence>
<evidence type="ECO:0008006" key="3">
    <source>
        <dbReference type="Google" id="ProtNLM"/>
    </source>
</evidence>
<dbReference type="EMBL" id="LWDX02041611">
    <property type="protein sequence ID" value="OEL23794.1"/>
    <property type="molecule type" value="Genomic_DNA"/>
</dbReference>
<sequence>LRLASQWIHQPIILESDCARVVDRSQIGFYTEEAKKLSQQGKIIQVKPERSDVTHVLAQLARRNAHAAVWLQQTPQCIAHLVDHDCNFSHD</sequence>
<evidence type="ECO:0000313" key="2">
    <source>
        <dbReference type="Proteomes" id="UP000095767"/>
    </source>
</evidence>
<accession>A0A1E5VFI6</accession>
<dbReference type="OrthoDB" id="1552870at2759"/>
<name>A0A1E5VFI6_9POAL</name>
<feature type="non-terminal residue" evidence="1">
    <location>
        <position position="1"/>
    </location>
</feature>
<organism evidence="1 2">
    <name type="scientific">Dichanthelium oligosanthes</name>
    <dbReference type="NCBI Taxonomy" id="888268"/>
    <lineage>
        <taxon>Eukaryota</taxon>
        <taxon>Viridiplantae</taxon>
        <taxon>Streptophyta</taxon>
        <taxon>Embryophyta</taxon>
        <taxon>Tracheophyta</taxon>
        <taxon>Spermatophyta</taxon>
        <taxon>Magnoliopsida</taxon>
        <taxon>Liliopsida</taxon>
        <taxon>Poales</taxon>
        <taxon>Poaceae</taxon>
        <taxon>PACMAD clade</taxon>
        <taxon>Panicoideae</taxon>
        <taxon>Panicodae</taxon>
        <taxon>Paniceae</taxon>
        <taxon>Dichantheliinae</taxon>
        <taxon>Dichanthelium</taxon>
    </lineage>
</organism>
<keyword evidence="2" id="KW-1185">Reference proteome</keyword>
<proteinExistence type="predicted"/>
<comment type="caution">
    <text evidence="1">The sequence shown here is derived from an EMBL/GenBank/DDBJ whole genome shotgun (WGS) entry which is preliminary data.</text>
</comment>
<dbReference type="Proteomes" id="UP000095767">
    <property type="component" value="Unassembled WGS sequence"/>
</dbReference>
<gene>
    <name evidence="1" type="ORF">BAE44_0015185</name>
</gene>
<protein>
    <recommendedName>
        <fullName evidence="3">RNase H type-1 domain-containing protein</fullName>
    </recommendedName>
</protein>